<protein>
    <submittedName>
        <fullName evidence="2">Uncharacterized protein</fullName>
    </submittedName>
</protein>
<accession>A0A448XRL6</accession>
<dbReference type="Proteomes" id="UP000784294">
    <property type="component" value="Unassembled WGS sequence"/>
</dbReference>
<reference evidence="2" key="1">
    <citation type="submission" date="2018-11" db="EMBL/GenBank/DDBJ databases">
        <authorList>
            <consortium name="Pathogen Informatics"/>
        </authorList>
    </citation>
    <scope>NUCLEOTIDE SEQUENCE</scope>
</reference>
<keyword evidence="3" id="KW-1185">Reference proteome</keyword>
<name>A0A448XRL6_9PLAT</name>
<evidence type="ECO:0000256" key="1">
    <source>
        <dbReference type="SAM" id="MobiDB-lite"/>
    </source>
</evidence>
<dbReference type="AlphaFoldDB" id="A0A448XRL6"/>
<sequence length="147" mass="14185">MIYGCLSLPPTGPSTSDRSTSLFPLLKSTSQCGPHRAKTVTSLAHGPLAAAASTPGNEELDAVDGRDPVTGGGGLLLSDLVRASFGTSSSPASAPTAPDSQTIGIGSIGRSVVAGSASSVVVPASVGPVGCTASDVLPGPVGSSILS</sequence>
<organism evidence="2 3">
    <name type="scientific">Protopolystoma xenopodis</name>
    <dbReference type="NCBI Taxonomy" id="117903"/>
    <lineage>
        <taxon>Eukaryota</taxon>
        <taxon>Metazoa</taxon>
        <taxon>Spiralia</taxon>
        <taxon>Lophotrochozoa</taxon>
        <taxon>Platyhelminthes</taxon>
        <taxon>Monogenea</taxon>
        <taxon>Polyopisthocotylea</taxon>
        <taxon>Polystomatidea</taxon>
        <taxon>Polystomatidae</taxon>
        <taxon>Protopolystoma</taxon>
    </lineage>
</organism>
<dbReference type="EMBL" id="CAAALY010279718">
    <property type="protein sequence ID" value="VEL43224.1"/>
    <property type="molecule type" value="Genomic_DNA"/>
</dbReference>
<evidence type="ECO:0000313" key="3">
    <source>
        <dbReference type="Proteomes" id="UP000784294"/>
    </source>
</evidence>
<comment type="caution">
    <text evidence="2">The sequence shown here is derived from an EMBL/GenBank/DDBJ whole genome shotgun (WGS) entry which is preliminary data.</text>
</comment>
<feature type="region of interest" description="Disordered" evidence="1">
    <location>
        <begin position="1"/>
        <end position="21"/>
    </location>
</feature>
<proteinExistence type="predicted"/>
<evidence type="ECO:0000313" key="2">
    <source>
        <dbReference type="EMBL" id="VEL43224.1"/>
    </source>
</evidence>
<gene>
    <name evidence="2" type="ORF">PXEA_LOCUS36664</name>
</gene>